<gene>
    <name evidence="1" type="ORF">PFFVO_04643</name>
</gene>
<reference evidence="1 2" key="1">
    <citation type="submission" date="2013-02" db="EMBL/GenBank/DDBJ databases">
        <title>The Genome Annotation of Plasmodium falciparum Vietnam Oak-Knoll (FVO).</title>
        <authorList>
            <consortium name="The Broad Institute Genome Sequencing Platform"/>
            <consortium name="The Broad Institute Genome Sequencing Center for Infectious Disease"/>
            <person name="Neafsey D."/>
            <person name="Hoffman S."/>
            <person name="Volkman S."/>
            <person name="Rosenthal P."/>
            <person name="Walker B."/>
            <person name="Young S.K."/>
            <person name="Zeng Q."/>
            <person name="Gargeya S."/>
            <person name="Fitzgerald M."/>
            <person name="Haas B."/>
            <person name="Abouelleil A."/>
            <person name="Allen A.W."/>
            <person name="Alvarado L."/>
            <person name="Arachchi H.M."/>
            <person name="Berlin A.M."/>
            <person name="Chapman S.B."/>
            <person name="Gainer-Dewar J."/>
            <person name="Goldberg J."/>
            <person name="Griggs A."/>
            <person name="Gujja S."/>
            <person name="Hansen M."/>
            <person name="Howarth C."/>
            <person name="Imamovic A."/>
            <person name="Ireland A."/>
            <person name="Larimer J."/>
            <person name="McCowan C."/>
            <person name="Murphy C."/>
            <person name="Pearson M."/>
            <person name="Poon T.W."/>
            <person name="Priest M."/>
            <person name="Roberts A."/>
            <person name="Saif S."/>
            <person name="Shea T."/>
            <person name="Sisk P."/>
            <person name="Sykes S."/>
            <person name="Wortman J."/>
            <person name="Nusbaum C."/>
            <person name="Birren B."/>
        </authorList>
    </citation>
    <scope>NUCLEOTIDE SEQUENCE [LARGE SCALE GENOMIC DNA]</scope>
    <source>
        <strain evidence="2">Vietnam Oak-Knoll (FVO)</strain>
    </source>
</reference>
<protein>
    <submittedName>
        <fullName evidence="1">Uncharacterized protein</fullName>
    </submittedName>
</protein>
<name>A0A024V0L8_PLAFA</name>
<accession>A0A024V0L8</accession>
<dbReference type="EMBL" id="KI925146">
    <property type="protein sequence ID" value="ETW16386.1"/>
    <property type="molecule type" value="Genomic_DNA"/>
</dbReference>
<sequence length="141" mass="16673">MLQGRIKKFKVPVDNNIDNFIKDINIRKNEYIYACDLVDDDNINLRSENVISLFDYLNESYSNVLLLLCQEGFDSILNYMKVCNNLSDIENEKIFGCLTILIEKGVDIFKNYYKCLEKCHKKDEFYNDSEKMEIIINENNK</sequence>
<reference evidence="1 2" key="2">
    <citation type="submission" date="2013-02" db="EMBL/GenBank/DDBJ databases">
        <title>The Genome Sequence of Plasmodium falciparum Vietnam Oak-Knoll (FVO).</title>
        <authorList>
            <consortium name="The Broad Institute Genome Sequencing Platform"/>
            <consortium name="The Broad Institute Genome Sequencing Center for Infectious Disease"/>
            <person name="Neafsey D."/>
            <person name="Cheeseman I."/>
            <person name="Volkman S."/>
            <person name="Adams J."/>
            <person name="Walker B."/>
            <person name="Young S.K."/>
            <person name="Zeng Q."/>
            <person name="Gargeya S."/>
            <person name="Fitzgerald M."/>
            <person name="Haas B."/>
            <person name="Abouelleil A."/>
            <person name="Alvarado L."/>
            <person name="Arachchi H.M."/>
            <person name="Berlin A.M."/>
            <person name="Chapman S.B."/>
            <person name="Dewar J."/>
            <person name="Goldberg J."/>
            <person name="Griggs A."/>
            <person name="Gujja S."/>
            <person name="Hansen M."/>
            <person name="Howarth C."/>
            <person name="Imamovic A."/>
            <person name="Larimer J."/>
            <person name="McCowan C."/>
            <person name="Murphy C."/>
            <person name="Neiman D."/>
            <person name="Pearson M."/>
            <person name="Priest M."/>
            <person name="Roberts A."/>
            <person name="Saif S."/>
            <person name="Shea T."/>
            <person name="Sisk P."/>
            <person name="Sykes S."/>
            <person name="Wortman J."/>
            <person name="Nusbaum C."/>
            <person name="Birren B."/>
        </authorList>
    </citation>
    <scope>NUCLEOTIDE SEQUENCE [LARGE SCALE GENOMIC DNA]</scope>
    <source>
        <strain evidence="2">Vietnam Oak-Knoll (FVO)</strain>
    </source>
</reference>
<dbReference type="AlphaFoldDB" id="A0A024V0L8"/>
<evidence type="ECO:0000313" key="2">
    <source>
        <dbReference type="Proteomes" id="UP000030690"/>
    </source>
</evidence>
<organism evidence="1 2">
    <name type="scientific">Plasmodium falciparum Vietnam Oak-Knoll</name>
    <name type="common">FVO</name>
    <dbReference type="NCBI Taxonomy" id="1036723"/>
    <lineage>
        <taxon>Eukaryota</taxon>
        <taxon>Sar</taxon>
        <taxon>Alveolata</taxon>
        <taxon>Apicomplexa</taxon>
        <taxon>Aconoidasida</taxon>
        <taxon>Haemosporida</taxon>
        <taxon>Plasmodiidae</taxon>
        <taxon>Plasmodium</taxon>
        <taxon>Plasmodium (Laverania)</taxon>
    </lineage>
</organism>
<dbReference type="Proteomes" id="UP000030690">
    <property type="component" value="Unassembled WGS sequence"/>
</dbReference>
<proteinExistence type="predicted"/>
<evidence type="ECO:0000313" key="1">
    <source>
        <dbReference type="EMBL" id="ETW16386.1"/>
    </source>
</evidence>